<dbReference type="OrthoDB" id="9759608at2"/>
<evidence type="ECO:0000313" key="6">
    <source>
        <dbReference type="Proteomes" id="UP000053464"/>
    </source>
</evidence>
<comment type="similarity">
    <text evidence="1">Belongs to the oxoprolinase family.</text>
</comment>
<dbReference type="InterPro" id="IPR045079">
    <property type="entry name" value="Oxoprolinase-like"/>
</dbReference>
<dbReference type="PANTHER" id="PTHR11365">
    <property type="entry name" value="5-OXOPROLINASE RELATED"/>
    <property type="match status" value="1"/>
</dbReference>
<name>A0A0G9MV65_9SPHN</name>
<dbReference type="Pfam" id="PF02538">
    <property type="entry name" value="Hydantoinase_B"/>
    <property type="match status" value="1"/>
</dbReference>
<organism evidence="5 6">
    <name type="scientific">Aurantiacibacter luteus</name>
    <dbReference type="NCBI Taxonomy" id="1581420"/>
    <lineage>
        <taxon>Bacteria</taxon>
        <taxon>Pseudomonadati</taxon>
        <taxon>Pseudomonadota</taxon>
        <taxon>Alphaproteobacteria</taxon>
        <taxon>Sphingomonadales</taxon>
        <taxon>Erythrobacteraceae</taxon>
        <taxon>Aurantiacibacter</taxon>
    </lineage>
</organism>
<dbReference type="RefSeq" id="WP_047004269.1">
    <property type="nucleotide sequence ID" value="NZ_LBHB01000002.1"/>
</dbReference>
<evidence type="ECO:0000259" key="4">
    <source>
        <dbReference type="Pfam" id="PF05378"/>
    </source>
</evidence>
<dbReference type="InterPro" id="IPR008040">
    <property type="entry name" value="Hydant_A_N"/>
</dbReference>
<dbReference type="InterPro" id="IPR002821">
    <property type="entry name" value="Hydantoinase_A"/>
</dbReference>
<proteinExistence type="inferred from homology"/>
<dbReference type="GO" id="GO:0005829">
    <property type="term" value="C:cytosol"/>
    <property type="evidence" value="ECO:0007669"/>
    <property type="project" value="TreeGrafter"/>
</dbReference>
<dbReference type="GO" id="GO:0006749">
    <property type="term" value="P:glutathione metabolic process"/>
    <property type="evidence" value="ECO:0007669"/>
    <property type="project" value="TreeGrafter"/>
</dbReference>
<feature type="domain" description="Hydantoinase B/oxoprolinase" evidence="3">
    <location>
        <begin position="646"/>
        <end position="1162"/>
    </location>
</feature>
<dbReference type="AlphaFoldDB" id="A0A0G9MV65"/>
<dbReference type="Pfam" id="PF05378">
    <property type="entry name" value="Hydant_A_N"/>
    <property type="match status" value="1"/>
</dbReference>
<dbReference type="GO" id="GO:0017168">
    <property type="term" value="F:5-oxoprolinase (ATP-hydrolyzing) activity"/>
    <property type="evidence" value="ECO:0007669"/>
    <property type="project" value="TreeGrafter"/>
</dbReference>
<protein>
    <submittedName>
        <fullName evidence="5">5-oxoprolinase</fullName>
    </submittedName>
</protein>
<dbReference type="STRING" id="1581420.AAW00_10575"/>
<dbReference type="InterPro" id="IPR003692">
    <property type="entry name" value="Hydantoinase_B"/>
</dbReference>
<comment type="caution">
    <text evidence="5">The sequence shown here is derived from an EMBL/GenBank/DDBJ whole genome shotgun (WGS) entry which is preliminary data.</text>
</comment>
<dbReference type="Pfam" id="PF01968">
    <property type="entry name" value="Hydantoinase_A"/>
    <property type="match status" value="1"/>
</dbReference>
<evidence type="ECO:0000256" key="1">
    <source>
        <dbReference type="ARBA" id="ARBA00010403"/>
    </source>
</evidence>
<dbReference type="PATRIC" id="fig|1581420.6.peg.2165"/>
<accession>A0A0G9MV65</accession>
<feature type="domain" description="Hydantoinase/oxoprolinase N-terminal" evidence="4">
    <location>
        <begin position="6"/>
        <end position="180"/>
    </location>
</feature>
<feature type="domain" description="Hydantoinase A/oxoprolinase" evidence="2">
    <location>
        <begin position="200"/>
        <end position="484"/>
    </location>
</feature>
<evidence type="ECO:0000259" key="2">
    <source>
        <dbReference type="Pfam" id="PF01968"/>
    </source>
</evidence>
<dbReference type="PANTHER" id="PTHR11365:SF23">
    <property type="entry name" value="HYPOTHETICAL 5-OXOPROLINASE (EUROFUNG)-RELATED"/>
    <property type="match status" value="1"/>
</dbReference>
<dbReference type="Proteomes" id="UP000053464">
    <property type="component" value="Unassembled WGS sequence"/>
</dbReference>
<evidence type="ECO:0000313" key="5">
    <source>
        <dbReference type="EMBL" id="KLE34622.1"/>
    </source>
</evidence>
<evidence type="ECO:0000259" key="3">
    <source>
        <dbReference type="Pfam" id="PF02538"/>
    </source>
</evidence>
<sequence>MTGSYRFAIDRGGTFTDVVAEVPGGALVTAKLLSSNPGHYEDAASEGVRRIMAEHGEAPIAELRIGTTIATNALLERRGAEVALAITRGHRDALLIGNQARPDIFALDIVKPERLERHVVEIDERMGADGTVLRPLDEAAARTALAELRKRGVDSLAIVLLHGWTFTAHEARLAEIARELGFAQVSASHEVSPLIRLVPRGDTSVADAYLSPVIRAYVEQLAQRLPPHGALRFMQSNGGLADARAFRGKDAVLSGPAGGVVGMVETARALGYERLIGFDMGGTSTDVCHYAGEYERTGDSVVAGVRIAAPMMQVETVAAGGGSVCRFDGQRLRVGPQSAGADPGPACYRKGGPLTLTDCNLALGRIDPAEFPAVFGPGGDQPLDPEASRARLAQIAAALPHPMAEAELAEAFLTLAVNEMAGAIRKISTARGHDVTTHALACFGGAGGQLACRVADALGIETVLVHPLAGLLSAYGIGLAPVVAIREVGVIRPLPCNFGPLLSTVESRARADMIAQGIAADRIALFPRLRLRFEDSDTTLDLPLSDRVEEEFRTEHRRRFGWSDAAAPVVLEAISVEAQGSVGTLAAETGAAPIDAPVDGPAVIPGSGSTTVVEPGWRAAPAPDGSLILTRVAPRRATVAGGTQVDPLRLAVFNNLFMAVAEEMGVVLEATASSVNIKERLDFSCAVFDADGALIANAPHIPVHLGSMSASVRRVIANRAGSERGIRRGDAYVLNDPYHGGTHLPDITVIVPVFWNDAATGSQASSPQAWVAARGHHADVGGIAPGSMPPDSRTIDEEGVRIDDALLVDEGRFFEADIRALLGAGEHPARNPDRNIADLKAQLAACARGADLLARAAAEHSGAVLAAYMGHVMDNGEAAVRDLLATLPEGKFTYAMDNGAEVSLTVGIDRQARTAGFDFTGTSSQLADNFNAPAAIARAAVLYALRCLVADDVPLNEGCLRPVELVLPEGSMLNPRPPAAVVAGNVETSQVVTDCVLAACGALAPSQGTMNNLTFGNARHQYYETICGGAGAGPGFDGASAVQTHMTNSRLTDPEVLEARLPVRVESFAVRKGSGGAGAHRGGDGVERRIAFLEPMRVQMLANRRTVAPRGLAGGGDALKGETYVEHADGRFSQLGATGAADVAEGDIVVIRTPGGGGYGEPA</sequence>
<dbReference type="EMBL" id="LBHB01000002">
    <property type="protein sequence ID" value="KLE34622.1"/>
    <property type="molecule type" value="Genomic_DNA"/>
</dbReference>
<reference evidence="5 6" key="1">
    <citation type="submission" date="2015-04" db="EMBL/GenBank/DDBJ databases">
        <title>The draft genome sequence of Erythrobacter luteus KA37.</title>
        <authorList>
            <person name="Zhuang L."/>
            <person name="Liu Y."/>
            <person name="Shao Z."/>
        </authorList>
    </citation>
    <scope>NUCLEOTIDE SEQUENCE [LARGE SCALE GENOMIC DNA]</scope>
    <source>
        <strain evidence="5 6">KA37</strain>
    </source>
</reference>
<gene>
    <name evidence="5" type="ORF">AAW00_10575</name>
</gene>
<keyword evidence="6" id="KW-1185">Reference proteome</keyword>